<protein>
    <recommendedName>
        <fullName evidence="1">Ubiquitin-like domain-containing protein</fullName>
    </recommendedName>
</protein>
<feature type="non-terminal residue" evidence="2">
    <location>
        <position position="162"/>
    </location>
</feature>
<evidence type="ECO:0000313" key="2">
    <source>
        <dbReference type="EMBL" id="VDN35027.1"/>
    </source>
</evidence>
<dbReference type="PROSITE" id="PS50053">
    <property type="entry name" value="UBIQUITIN_2"/>
    <property type="match status" value="1"/>
</dbReference>
<dbReference type="AlphaFoldDB" id="A0A3P7NKW0"/>
<dbReference type="EMBL" id="UYRU01086351">
    <property type="protein sequence ID" value="VDN35027.1"/>
    <property type="molecule type" value="Genomic_DNA"/>
</dbReference>
<dbReference type="OrthoDB" id="756206at2759"/>
<dbReference type="InterPro" id="IPR000626">
    <property type="entry name" value="Ubiquitin-like_dom"/>
</dbReference>
<dbReference type="Pfam" id="PF00240">
    <property type="entry name" value="ubiquitin"/>
    <property type="match status" value="1"/>
</dbReference>
<reference evidence="2 3" key="1">
    <citation type="submission" date="2018-11" db="EMBL/GenBank/DDBJ databases">
        <authorList>
            <consortium name="Pathogen Informatics"/>
        </authorList>
    </citation>
    <scope>NUCLEOTIDE SEQUENCE [LARGE SCALE GENOMIC DNA]</scope>
</reference>
<gene>
    <name evidence="2" type="ORF">DILT_LOCUS16661</name>
</gene>
<dbReference type="InterPro" id="IPR053061">
    <property type="entry name" value="AN1-type_zinc_finger"/>
</dbReference>
<dbReference type="SUPFAM" id="SSF54236">
    <property type="entry name" value="Ubiquitin-like"/>
    <property type="match status" value="1"/>
</dbReference>
<keyword evidence="3" id="KW-1185">Reference proteome</keyword>
<dbReference type="Proteomes" id="UP000281553">
    <property type="component" value="Unassembled WGS sequence"/>
</dbReference>
<dbReference type="SMART" id="SM00213">
    <property type="entry name" value="UBQ"/>
    <property type="match status" value="1"/>
</dbReference>
<evidence type="ECO:0000259" key="1">
    <source>
        <dbReference type="PROSITE" id="PS50053"/>
    </source>
</evidence>
<evidence type="ECO:0000313" key="3">
    <source>
        <dbReference type="Proteomes" id="UP000281553"/>
    </source>
</evidence>
<sequence>MDLFIETLTGTAFELKVSPNDTVMSIKSKIQRVEGIPVGQQHLIWQNGELSDHQSLRDCSIPGGATLRLVLGLRGGPINAYRTPATLRLTPLHFAPPSSFERITPPPRSSWHPVRFVFTPEDPDETKNAFFNPVGALLSPLTVDSLFGCGSSFSGTALCRWL</sequence>
<proteinExistence type="predicted"/>
<dbReference type="PRINTS" id="PR00348">
    <property type="entry name" value="UBIQUITIN"/>
</dbReference>
<feature type="domain" description="Ubiquitin-like" evidence="1">
    <location>
        <begin position="1"/>
        <end position="76"/>
    </location>
</feature>
<dbReference type="Gene3D" id="3.10.20.90">
    <property type="entry name" value="Phosphatidylinositol 3-kinase Catalytic Subunit, Chain A, domain 1"/>
    <property type="match status" value="1"/>
</dbReference>
<dbReference type="PANTHER" id="PTHR46728:SF1">
    <property type="entry name" value="AN1-TYPE ZINC FINGER PROTEIN 4"/>
    <property type="match status" value="1"/>
</dbReference>
<organism evidence="2 3">
    <name type="scientific">Dibothriocephalus latus</name>
    <name type="common">Fish tapeworm</name>
    <name type="synonym">Diphyllobothrium latum</name>
    <dbReference type="NCBI Taxonomy" id="60516"/>
    <lineage>
        <taxon>Eukaryota</taxon>
        <taxon>Metazoa</taxon>
        <taxon>Spiralia</taxon>
        <taxon>Lophotrochozoa</taxon>
        <taxon>Platyhelminthes</taxon>
        <taxon>Cestoda</taxon>
        <taxon>Eucestoda</taxon>
        <taxon>Diphyllobothriidea</taxon>
        <taxon>Diphyllobothriidae</taxon>
        <taxon>Dibothriocephalus</taxon>
    </lineage>
</organism>
<name>A0A3P7NKW0_DIBLA</name>
<dbReference type="PANTHER" id="PTHR46728">
    <property type="entry name" value="AN1-TYPE ZINC FINGER PROTEIN 4"/>
    <property type="match status" value="1"/>
</dbReference>
<dbReference type="InterPro" id="IPR029071">
    <property type="entry name" value="Ubiquitin-like_domsf"/>
</dbReference>
<dbReference type="CDD" id="cd01802">
    <property type="entry name" value="Ubl_ZFAND4"/>
    <property type="match status" value="1"/>
</dbReference>
<accession>A0A3P7NKW0</accession>
<dbReference type="InterPro" id="IPR019956">
    <property type="entry name" value="Ubiquitin_dom"/>
</dbReference>